<feature type="transmembrane region" description="Helical" evidence="5">
    <location>
        <begin position="285"/>
        <end position="302"/>
    </location>
</feature>
<keyword evidence="2 5" id="KW-0812">Transmembrane</keyword>
<evidence type="ECO:0000259" key="9">
    <source>
        <dbReference type="Pfam" id="PF25145"/>
    </source>
</evidence>
<dbReference type="InterPro" id="IPR052165">
    <property type="entry name" value="Membrane_assoc_protease"/>
</dbReference>
<dbReference type="InterPro" id="IPR056738">
    <property type="entry name" value="NfeD1b_N"/>
</dbReference>
<keyword evidence="10" id="KW-0645">Protease</keyword>
<dbReference type="PANTHER" id="PTHR33507:SF3">
    <property type="entry name" value="INNER MEMBRANE PROTEIN YBBJ"/>
    <property type="match status" value="1"/>
</dbReference>
<dbReference type="InterPro" id="IPR029045">
    <property type="entry name" value="ClpP/crotonase-like_dom_sf"/>
</dbReference>
<accession>A0A2V2YPQ4</accession>
<evidence type="ECO:0000256" key="4">
    <source>
        <dbReference type="ARBA" id="ARBA00023136"/>
    </source>
</evidence>
<reference evidence="10 11" key="1">
    <citation type="submission" date="2018-05" db="EMBL/GenBank/DDBJ databases">
        <title>Genomic Encyclopedia of Type Strains, Phase III (KMG-III): the genomes of soil and plant-associated and newly described type strains.</title>
        <authorList>
            <person name="Whitman W."/>
        </authorList>
    </citation>
    <scope>NUCLEOTIDE SEQUENCE [LARGE SCALE GENOMIC DNA]</scope>
    <source>
        <strain evidence="10 11">CECT 5696</strain>
    </source>
</reference>
<feature type="domain" description="NfeD integral membrane" evidence="8">
    <location>
        <begin position="264"/>
        <end position="378"/>
    </location>
</feature>
<sequence>MYVRNLKIVRHSVLRCAVLMLLAVVLLPWFAGTSAQAAAGAEEQSKAASTAGGALYIVEAKQTVEAGLESFLERAYKEADEAHAERVLLVLNTFGGRVDSAEGIGELIRSSNVPTTVFVEGKAVSAGTYIALNAEQIVMQPGSTIGAAAVVDGSGSLIDNPKTISFWTGEMMEAARLHGRNPDYAAAMTDVNASIELKEIGRNKASGDILTLTASEAVEAGYAEHVANSVGETIQWLGLEGRTQIEIEPSWTEDLAAWLTSPVIVTLLLILGIAGIAIEMLLPGFGIPGIVGIVSFVLFFFGHYVAGFAGQESVLLFILGLALLASELFIPSFGILGTLGAIALVSGVVTASHDALTALYALLIAFVVAAVIVYVLAKKYSHRGIWNKFILRDKLSTEQGYVSNPSREMMIGRTGIALTPLRPAGAVDIDGEKLDVVTDGRFIAAGVPVVIVAAEGARIVVKEVHTTTKE</sequence>
<feature type="transmembrane region" description="Helical" evidence="5">
    <location>
        <begin position="333"/>
        <end position="352"/>
    </location>
</feature>
<evidence type="ECO:0000256" key="1">
    <source>
        <dbReference type="ARBA" id="ARBA00004141"/>
    </source>
</evidence>
<dbReference type="GO" id="GO:0008233">
    <property type="term" value="F:peptidase activity"/>
    <property type="evidence" value="ECO:0007669"/>
    <property type="project" value="UniProtKB-KW"/>
</dbReference>
<dbReference type="AlphaFoldDB" id="A0A2V2YPQ4"/>
<feature type="signal peptide" evidence="6">
    <location>
        <begin position="1"/>
        <end position="37"/>
    </location>
</feature>
<dbReference type="Gene3D" id="3.90.226.10">
    <property type="entry name" value="2-enoyl-CoA Hydratase, Chain A, domain 1"/>
    <property type="match status" value="1"/>
</dbReference>
<dbReference type="Gene3D" id="2.40.50.140">
    <property type="entry name" value="Nucleic acid-binding proteins"/>
    <property type="match status" value="1"/>
</dbReference>
<gene>
    <name evidence="10" type="ORF">DFQ01_1278</name>
</gene>
<keyword evidence="11" id="KW-1185">Reference proteome</keyword>
<evidence type="ECO:0000256" key="3">
    <source>
        <dbReference type="ARBA" id="ARBA00022989"/>
    </source>
</evidence>
<keyword evidence="6" id="KW-0732">Signal</keyword>
<dbReference type="RefSeq" id="WP_245946854.1">
    <property type="nucleotide sequence ID" value="NZ_CP054609.1"/>
</dbReference>
<evidence type="ECO:0000313" key="10">
    <source>
        <dbReference type="EMBL" id="PWV95406.1"/>
    </source>
</evidence>
<dbReference type="GO" id="GO:0006508">
    <property type="term" value="P:proteolysis"/>
    <property type="evidence" value="ECO:0007669"/>
    <property type="project" value="UniProtKB-KW"/>
</dbReference>
<comment type="subcellular location">
    <subcellularLocation>
        <location evidence="1">Membrane</location>
        <topology evidence="1">Multi-pass membrane protein</topology>
    </subcellularLocation>
</comment>
<dbReference type="InterPro" id="IPR012340">
    <property type="entry name" value="NA-bd_OB-fold"/>
</dbReference>
<proteinExistence type="predicted"/>
<dbReference type="InterPro" id="IPR002810">
    <property type="entry name" value="NfeD-like_C"/>
</dbReference>
<evidence type="ECO:0000256" key="2">
    <source>
        <dbReference type="ARBA" id="ARBA00022692"/>
    </source>
</evidence>
<dbReference type="InterPro" id="IPR056739">
    <property type="entry name" value="NfeD_membrane"/>
</dbReference>
<feature type="transmembrane region" description="Helical" evidence="5">
    <location>
        <begin position="358"/>
        <end position="377"/>
    </location>
</feature>
<dbReference type="PANTHER" id="PTHR33507">
    <property type="entry name" value="INNER MEMBRANE PROTEIN YBBJ"/>
    <property type="match status" value="1"/>
</dbReference>
<name>A0A2V2YPQ4_9BACL</name>
<dbReference type="SUPFAM" id="SSF141322">
    <property type="entry name" value="NfeD domain-like"/>
    <property type="match status" value="1"/>
</dbReference>
<protein>
    <submittedName>
        <fullName evidence="10">Membrane-bound serine protease (ClpP class)</fullName>
    </submittedName>
</protein>
<keyword evidence="4 5" id="KW-0472">Membrane</keyword>
<feature type="chain" id="PRO_5015895463" evidence="6">
    <location>
        <begin position="38"/>
        <end position="470"/>
    </location>
</feature>
<evidence type="ECO:0000259" key="8">
    <source>
        <dbReference type="Pfam" id="PF24961"/>
    </source>
</evidence>
<dbReference type="Pfam" id="PF25145">
    <property type="entry name" value="NfeD1b_N"/>
    <property type="match status" value="1"/>
</dbReference>
<dbReference type="CDD" id="cd07021">
    <property type="entry name" value="Clp_protease_NfeD_like"/>
    <property type="match status" value="1"/>
</dbReference>
<feature type="domain" description="NfeD-like C-terminal" evidence="7">
    <location>
        <begin position="408"/>
        <end position="462"/>
    </location>
</feature>
<dbReference type="Pfam" id="PF24961">
    <property type="entry name" value="NfeD_membrane"/>
    <property type="match status" value="1"/>
</dbReference>
<evidence type="ECO:0000313" key="11">
    <source>
        <dbReference type="Proteomes" id="UP000246635"/>
    </source>
</evidence>
<comment type="caution">
    <text evidence="10">The sequence shown here is derived from an EMBL/GenBank/DDBJ whole genome shotgun (WGS) entry which is preliminary data.</text>
</comment>
<dbReference type="Proteomes" id="UP000246635">
    <property type="component" value="Unassembled WGS sequence"/>
</dbReference>
<dbReference type="SUPFAM" id="SSF52096">
    <property type="entry name" value="ClpP/crotonase"/>
    <property type="match status" value="1"/>
</dbReference>
<dbReference type="Pfam" id="PF01957">
    <property type="entry name" value="NfeD"/>
    <property type="match status" value="1"/>
</dbReference>
<evidence type="ECO:0000259" key="7">
    <source>
        <dbReference type="Pfam" id="PF01957"/>
    </source>
</evidence>
<feature type="transmembrane region" description="Helical" evidence="5">
    <location>
        <begin position="255"/>
        <end position="278"/>
    </location>
</feature>
<keyword evidence="3 5" id="KW-1133">Transmembrane helix</keyword>
<dbReference type="GO" id="GO:0005886">
    <property type="term" value="C:plasma membrane"/>
    <property type="evidence" value="ECO:0007669"/>
    <property type="project" value="TreeGrafter"/>
</dbReference>
<organism evidence="10 11">
    <name type="scientific">Paenibacillus cellulosilyticus</name>
    <dbReference type="NCBI Taxonomy" id="375489"/>
    <lineage>
        <taxon>Bacteria</taxon>
        <taxon>Bacillati</taxon>
        <taxon>Bacillota</taxon>
        <taxon>Bacilli</taxon>
        <taxon>Bacillales</taxon>
        <taxon>Paenibacillaceae</taxon>
        <taxon>Paenibacillus</taxon>
    </lineage>
</organism>
<feature type="domain" description="NfeD1b N-terminal" evidence="9">
    <location>
        <begin position="55"/>
        <end position="241"/>
    </location>
</feature>
<evidence type="ECO:0000256" key="5">
    <source>
        <dbReference type="SAM" id="Phobius"/>
    </source>
</evidence>
<evidence type="ECO:0000256" key="6">
    <source>
        <dbReference type="SAM" id="SignalP"/>
    </source>
</evidence>
<dbReference type="EMBL" id="QGTQ01000027">
    <property type="protein sequence ID" value="PWV95406.1"/>
    <property type="molecule type" value="Genomic_DNA"/>
</dbReference>
<keyword evidence="10" id="KW-0378">Hydrolase</keyword>